<dbReference type="AlphaFoldDB" id="A0AAD7MET0"/>
<feature type="compositionally biased region" description="Polar residues" evidence="1">
    <location>
        <begin position="235"/>
        <end position="271"/>
    </location>
</feature>
<gene>
    <name evidence="2" type="ORF">B0H16DRAFT_1621118</name>
</gene>
<name>A0AAD7MET0_9AGAR</name>
<organism evidence="2 3">
    <name type="scientific">Mycena metata</name>
    <dbReference type="NCBI Taxonomy" id="1033252"/>
    <lineage>
        <taxon>Eukaryota</taxon>
        <taxon>Fungi</taxon>
        <taxon>Dikarya</taxon>
        <taxon>Basidiomycota</taxon>
        <taxon>Agaricomycotina</taxon>
        <taxon>Agaricomycetes</taxon>
        <taxon>Agaricomycetidae</taxon>
        <taxon>Agaricales</taxon>
        <taxon>Marasmiineae</taxon>
        <taxon>Mycenaceae</taxon>
        <taxon>Mycena</taxon>
    </lineage>
</organism>
<dbReference type="EMBL" id="JARKIB010000342">
    <property type="protein sequence ID" value="KAJ7713493.1"/>
    <property type="molecule type" value="Genomic_DNA"/>
</dbReference>
<evidence type="ECO:0000256" key="1">
    <source>
        <dbReference type="SAM" id="MobiDB-lite"/>
    </source>
</evidence>
<feature type="region of interest" description="Disordered" evidence="1">
    <location>
        <begin position="137"/>
        <end position="162"/>
    </location>
</feature>
<protein>
    <submittedName>
        <fullName evidence="2">Uncharacterized protein</fullName>
    </submittedName>
</protein>
<comment type="caution">
    <text evidence="2">The sequence shown here is derived from an EMBL/GenBank/DDBJ whole genome shotgun (WGS) entry which is preliminary data.</text>
</comment>
<dbReference type="Proteomes" id="UP001215598">
    <property type="component" value="Unassembled WGS sequence"/>
</dbReference>
<proteinExistence type="predicted"/>
<evidence type="ECO:0000313" key="2">
    <source>
        <dbReference type="EMBL" id="KAJ7713493.1"/>
    </source>
</evidence>
<keyword evidence="3" id="KW-1185">Reference proteome</keyword>
<accession>A0AAD7MET0</accession>
<feature type="region of interest" description="Disordered" evidence="1">
    <location>
        <begin position="231"/>
        <end position="277"/>
    </location>
</feature>
<reference evidence="2" key="1">
    <citation type="submission" date="2023-03" db="EMBL/GenBank/DDBJ databases">
        <title>Massive genome expansion in bonnet fungi (Mycena s.s.) driven by repeated elements and novel gene families across ecological guilds.</title>
        <authorList>
            <consortium name="Lawrence Berkeley National Laboratory"/>
            <person name="Harder C.B."/>
            <person name="Miyauchi S."/>
            <person name="Viragh M."/>
            <person name="Kuo A."/>
            <person name="Thoen E."/>
            <person name="Andreopoulos B."/>
            <person name="Lu D."/>
            <person name="Skrede I."/>
            <person name="Drula E."/>
            <person name="Henrissat B."/>
            <person name="Morin E."/>
            <person name="Kohler A."/>
            <person name="Barry K."/>
            <person name="LaButti K."/>
            <person name="Morin E."/>
            <person name="Salamov A."/>
            <person name="Lipzen A."/>
            <person name="Mereny Z."/>
            <person name="Hegedus B."/>
            <person name="Baldrian P."/>
            <person name="Stursova M."/>
            <person name="Weitz H."/>
            <person name="Taylor A."/>
            <person name="Grigoriev I.V."/>
            <person name="Nagy L.G."/>
            <person name="Martin F."/>
            <person name="Kauserud H."/>
        </authorList>
    </citation>
    <scope>NUCLEOTIDE SEQUENCE</scope>
    <source>
        <strain evidence="2">CBHHK182m</strain>
    </source>
</reference>
<sequence>MRRFHPSPSPIPRGHPDLLPFDLHQRIRHASIFYASSRVPRPITALNPIAALLRSSSRRNKFMQCLLTAYIDQLRPRPPPHQAAPFCLSSNAARPTHSAQVILVLAKRKTAAKQRLCAPSRSHRRANAHPYTAIRRVASTTRARPRSSPPEARNQGSVSHPPRVNARLRTYRAKPAACYQTVMQQYLPLRRDPHVLHTASFNVAHIQLNKSPFLPSPRASTLNQRRKINSKENQSDVMSTMSSLGAASDSRLTQTQFNPSSNLESVPSRRSSALLLS</sequence>
<evidence type="ECO:0000313" key="3">
    <source>
        <dbReference type="Proteomes" id="UP001215598"/>
    </source>
</evidence>